<feature type="domain" description="Gfo/Idh/MocA-like oxidoreductase C-terminal" evidence="4">
    <location>
        <begin position="130"/>
        <end position="428"/>
    </location>
</feature>
<evidence type="ECO:0000259" key="3">
    <source>
        <dbReference type="Pfam" id="PF01408"/>
    </source>
</evidence>
<dbReference type="GO" id="GO:0000166">
    <property type="term" value="F:nucleotide binding"/>
    <property type="evidence" value="ECO:0007669"/>
    <property type="project" value="InterPro"/>
</dbReference>
<reference evidence="5 6" key="1">
    <citation type="submission" date="2019-01" db="EMBL/GenBank/DDBJ databases">
        <title>Sequencing the genomes of 1000 actinobacteria strains.</title>
        <authorList>
            <person name="Klenk H.-P."/>
        </authorList>
    </citation>
    <scope>NUCLEOTIDE SEQUENCE [LARGE SCALE GENOMIC DNA]</scope>
    <source>
        <strain evidence="5 6">DSM 43925</strain>
    </source>
</reference>
<dbReference type="SUPFAM" id="SSF51735">
    <property type="entry name" value="NAD(P)-binding Rossmann-fold domains"/>
    <property type="match status" value="1"/>
</dbReference>
<evidence type="ECO:0000313" key="5">
    <source>
        <dbReference type="EMBL" id="RVX37852.1"/>
    </source>
</evidence>
<dbReference type="PANTHER" id="PTHR43377:SF12">
    <property type="entry name" value="BINDING ROSSMANN FOLD OXIDOREDUCTASE, PUTATIVE (AFU_ORTHOLOGUE AFUA_3G11840)-RELATED"/>
    <property type="match status" value="1"/>
</dbReference>
<dbReference type="Pfam" id="PF01408">
    <property type="entry name" value="GFO_IDH_MocA"/>
    <property type="match status" value="1"/>
</dbReference>
<dbReference type="InterPro" id="IPR000683">
    <property type="entry name" value="Gfo/Idh/MocA-like_OxRdtase_N"/>
</dbReference>
<feature type="compositionally biased region" description="Basic and acidic residues" evidence="2">
    <location>
        <begin position="336"/>
        <end position="371"/>
    </location>
</feature>
<feature type="domain" description="Gfo/Idh/MocA-like oxidoreductase N-terminal" evidence="3">
    <location>
        <begin position="4"/>
        <end position="117"/>
    </location>
</feature>
<evidence type="ECO:0000313" key="6">
    <source>
        <dbReference type="Proteomes" id="UP000284824"/>
    </source>
</evidence>
<dbReference type="Gene3D" id="3.40.50.720">
    <property type="entry name" value="NAD(P)-binding Rossmann-like Domain"/>
    <property type="match status" value="1"/>
</dbReference>
<evidence type="ECO:0000256" key="1">
    <source>
        <dbReference type="ARBA" id="ARBA00010928"/>
    </source>
</evidence>
<organism evidence="5 6">
    <name type="scientific">Nonomuraea polychroma</name>
    <dbReference type="NCBI Taxonomy" id="46176"/>
    <lineage>
        <taxon>Bacteria</taxon>
        <taxon>Bacillati</taxon>
        <taxon>Actinomycetota</taxon>
        <taxon>Actinomycetes</taxon>
        <taxon>Streptosporangiales</taxon>
        <taxon>Streptosporangiaceae</taxon>
        <taxon>Nonomuraea</taxon>
    </lineage>
</organism>
<comment type="caution">
    <text evidence="5">The sequence shown here is derived from an EMBL/GenBank/DDBJ whole genome shotgun (WGS) entry which is preliminary data.</text>
</comment>
<dbReference type="EMBL" id="SAUN01000001">
    <property type="protein sequence ID" value="RVX37852.1"/>
    <property type="molecule type" value="Genomic_DNA"/>
</dbReference>
<feature type="region of interest" description="Disordered" evidence="2">
    <location>
        <begin position="333"/>
        <end position="380"/>
    </location>
</feature>
<comment type="similarity">
    <text evidence="1">Belongs to the Gfo/Idh/MocA family.</text>
</comment>
<gene>
    <name evidence="5" type="ORF">EDD27_0131</name>
</gene>
<dbReference type="PANTHER" id="PTHR43377">
    <property type="entry name" value="BILIVERDIN REDUCTASE A"/>
    <property type="match status" value="1"/>
</dbReference>
<dbReference type="InterPro" id="IPR004104">
    <property type="entry name" value="Gfo/Idh/MocA-like_OxRdtase_C"/>
</dbReference>
<sequence length="433" mass="47243">MVTLAVIGAGSRGTAYARHAVATGRARVVAVADPLAGRRGRFPGAEEYADWRELAALPRQADAVIVATQDRDHVEPAVRFAGLGYDILLEKPMAVSEDDCRAVVAAAERSNAIFAVCHVLRYTPYTRALKALVDSGRIGEIVSIQHLEPVGWWHQAHSYVRGNWRRTDESTFMLLAKSCHDLDWLVHLTGRRVTRVSSFGGLHHFRPEHRPADAAERCLDCTVEPECPYSAKRIYLPLAGRAEWPLSVLTDDVSEAGVLEALRTGPYGRCVYACDNDVVDHQVVNMEFEGGSTASFTMTGFTPALHRQTRIFGTRGSIEGDGDRLTVFDFVTGRSETVETRPSGPERRSSGGESEGRANEPRSGRDHERATARGGHGGGDEALVEAFLTAVATRDRGPILSSPAESLHSHLIAWAAERSRQQGETVTVEGALR</sequence>
<keyword evidence="6" id="KW-1185">Reference proteome</keyword>
<dbReference type="OrthoDB" id="103047at2"/>
<accession>A0A438LWJ4</accession>
<evidence type="ECO:0000256" key="2">
    <source>
        <dbReference type="SAM" id="MobiDB-lite"/>
    </source>
</evidence>
<proteinExistence type="inferred from homology"/>
<dbReference type="AlphaFoldDB" id="A0A438LWJ4"/>
<dbReference type="InterPro" id="IPR036291">
    <property type="entry name" value="NAD(P)-bd_dom_sf"/>
</dbReference>
<protein>
    <submittedName>
        <fullName evidence="5">Oxidoreductase family protein</fullName>
    </submittedName>
</protein>
<dbReference type="InterPro" id="IPR051450">
    <property type="entry name" value="Gfo/Idh/MocA_Oxidoreductases"/>
</dbReference>
<evidence type="ECO:0000259" key="4">
    <source>
        <dbReference type="Pfam" id="PF02894"/>
    </source>
</evidence>
<dbReference type="SUPFAM" id="SSF55347">
    <property type="entry name" value="Glyceraldehyde-3-phosphate dehydrogenase-like, C-terminal domain"/>
    <property type="match status" value="1"/>
</dbReference>
<dbReference type="Pfam" id="PF02894">
    <property type="entry name" value="GFO_IDH_MocA_C"/>
    <property type="match status" value="1"/>
</dbReference>
<dbReference type="Proteomes" id="UP000284824">
    <property type="component" value="Unassembled WGS sequence"/>
</dbReference>
<name>A0A438LWJ4_9ACTN</name>
<dbReference type="RefSeq" id="WP_127930572.1">
    <property type="nucleotide sequence ID" value="NZ_SAUN01000001.1"/>
</dbReference>
<dbReference type="Gene3D" id="3.30.360.10">
    <property type="entry name" value="Dihydrodipicolinate Reductase, domain 2"/>
    <property type="match status" value="1"/>
</dbReference>